<dbReference type="PANTHER" id="PTHR45586:SF1">
    <property type="entry name" value="LIPOPOLYSACCHARIDE ASSEMBLY PROTEIN B"/>
    <property type="match status" value="1"/>
</dbReference>
<evidence type="ECO:0000256" key="1">
    <source>
        <dbReference type="ARBA" id="ARBA00022737"/>
    </source>
</evidence>
<dbReference type="AlphaFoldDB" id="A0A480B020"/>
<reference evidence="6" key="1">
    <citation type="submission" date="2019-03" db="EMBL/GenBank/DDBJ databases">
        <title>Aquabacterium pictum sp.nov., the first bacteriochlorophyll a-containing freshwater bacterium in the genus Aquabacterium of the class Betaproteobacteria.</title>
        <authorList>
            <person name="Hirose S."/>
            <person name="Tank M."/>
            <person name="Hara E."/>
            <person name="Tamaki H."/>
            <person name="Takaichi S."/>
            <person name="Haruta S."/>
            <person name="Hanada S."/>
        </authorList>
    </citation>
    <scope>NUCLEOTIDE SEQUENCE [LARGE SCALE GENOMIC DNA]</scope>
    <source>
        <strain evidence="6">W35</strain>
    </source>
</reference>
<dbReference type="Pfam" id="PF14559">
    <property type="entry name" value="TPR_19"/>
    <property type="match status" value="3"/>
</dbReference>
<protein>
    <recommendedName>
        <fullName evidence="7">Lipoprotein</fullName>
    </recommendedName>
</protein>
<evidence type="ECO:0000256" key="2">
    <source>
        <dbReference type="ARBA" id="ARBA00022803"/>
    </source>
</evidence>
<dbReference type="InterPro" id="IPR051012">
    <property type="entry name" value="CellSynth/LPSAsmb/PSIAsmb"/>
</dbReference>
<dbReference type="Proteomes" id="UP000301751">
    <property type="component" value="Unassembled WGS sequence"/>
</dbReference>
<dbReference type="PROSITE" id="PS51257">
    <property type="entry name" value="PROKAR_LIPOPROTEIN"/>
    <property type="match status" value="1"/>
</dbReference>
<feature type="repeat" description="TPR" evidence="3">
    <location>
        <begin position="778"/>
        <end position="811"/>
    </location>
</feature>
<dbReference type="InterPro" id="IPR019734">
    <property type="entry name" value="TPR_rpt"/>
</dbReference>
<keyword evidence="1" id="KW-0677">Repeat</keyword>
<keyword evidence="6" id="KW-1185">Reference proteome</keyword>
<keyword evidence="2 3" id="KW-0802">TPR repeat</keyword>
<proteinExistence type="predicted"/>
<dbReference type="InterPro" id="IPR014266">
    <property type="entry name" value="PEP-CTERM_TPR_PrsT"/>
</dbReference>
<dbReference type="EMBL" id="BJCL01000009">
    <property type="protein sequence ID" value="GCL64428.1"/>
    <property type="molecule type" value="Genomic_DNA"/>
</dbReference>
<dbReference type="Gene3D" id="1.25.40.10">
    <property type="entry name" value="Tetratricopeptide repeat domain"/>
    <property type="match status" value="5"/>
</dbReference>
<dbReference type="InterPro" id="IPR011990">
    <property type="entry name" value="TPR-like_helical_dom_sf"/>
</dbReference>
<evidence type="ECO:0008006" key="7">
    <source>
        <dbReference type="Google" id="ProtNLM"/>
    </source>
</evidence>
<comment type="caution">
    <text evidence="5">The sequence shown here is derived from an EMBL/GenBank/DDBJ whole genome shotgun (WGS) entry which is preliminary data.</text>
</comment>
<dbReference type="NCBIfam" id="TIGR02917">
    <property type="entry name" value="PEP_TPR_lipo"/>
    <property type="match status" value="1"/>
</dbReference>
<keyword evidence="4" id="KW-0732">Signal</keyword>
<dbReference type="PANTHER" id="PTHR45586">
    <property type="entry name" value="TPR REPEAT-CONTAINING PROTEIN PA4667"/>
    <property type="match status" value="1"/>
</dbReference>
<dbReference type="OrthoDB" id="5290951at2"/>
<feature type="chain" id="PRO_5019728928" description="Lipoprotein" evidence="4">
    <location>
        <begin position="26"/>
        <end position="926"/>
    </location>
</feature>
<feature type="repeat" description="TPR" evidence="3">
    <location>
        <begin position="609"/>
        <end position="642"/>
    </location>
</feature>
<accession>A0A480B020</accession>
<organism evidence="5 6">
    <name type="scientific">Pseudaquabacterium pictum</name>
    <dbReference type="NCBI Taxonomy" id="2315236"/>
    <lineage>
        <taxon>Bacteria</taxon>
        <taxon>Pseudomonadati</taxon>
        <taxon>Pseudomonadota</taxon>
        <taxon>Betaproteobacteria</taxon>
        <taxon>Burkholderiales</taxon>
        <taxon>Sphaerotilaceae</taxon>
        <taxon>Pseudaquabacterium</taxon>
    </lineage>
</organism>
<feature type="signal peptide" evidence="4">
    <location>
        <begin position="1"/>
        <end position="25"/>
    </location>
</feature>
<dbReference type="SMART" id="SM00028">
    <property type="entry name" value="TPR"/>
    <property type="match status" value="13"/>
</dbReference>
<dbReference type="Pfam" id="PF13432">
    <property type="entry name" value="TPR_16"/>
    <property type="match status" value="3"/>
</dbReference>
<evidence type="ECO:0000313" key="6">
    <source>
        <dbReference type="Proteomes" id="UP000301751"/>
    </source>
</evidence>
<dbReference type="PROSITE" id="PS50005">
    <property type="entry name" value="TPR"/>
    <property type="match status" value="3"/>
</dbReference>
<evidence type="ECO:0000256" key="4">
    <source>
        <dbReference type="SAM" id="SignalP"/>
    </source>
</evidence>
<evidence type="ECO:0000256" key="3">
    <source>
        <dbReference type="PROSITE-ProRule" id="PRU00339"/>
    </source>
</evidence>
<name>A0A480B020_9BURK</name>
<dbReference type="SUPFAM" id="SSF48452">
    <property type="entry name" value="TPR-like"/>
    <property type="match status" value="4"/>
</dbReference>
<evidence type="ECO:0000313" key="5">
    <source>
        <dbReference type="EMBL" id="GCL64428.1"/>
    </source>
</evidence>
<feature type="repeat" description="TPR" evidence="3">
    <location>
        <begin position="371"/>
        <end position="404"/>
    </location>
</feature>
<gene>
    <name evidence="5" type="ORF">AQPW35_35090</name>
</gene>
<sequence length="926" mass="98981">MRVRVRGLRMRLWAAGVVILLSACGADSPQELLGKAKAKTEAGDLQSAAVLLKQAIQSQPGQWDLRSALGDLLLRGGAAAEAQIEFEKALELNGPKAELVPKLADAMIGSGAAKALIERYGATDLGDGKSNALLKSWLAEAQLEVGDLAKAAAAVEDALKLDANANRAKLIKARMLVGKRDLDGGLALVNEAIASDPSLASAKHLKAELLWVGKSDPASAETLLKEVLEQQPEYLPAYSTLMSILAQQTRFDEYATVLDKLKARFSRTPLRYFFETRLHLARRSLDKASASAQELLRVAPDHALSLQLAGAVDFERGMQRSAEAHLAKAIQIQPDLVVARQMLARIYLSRGQPRAALDVLKPNLAAAAPDARSLAVAGEASMQLGELDQAADWFERASKLAPADALSKTALAVLAARDGKPDTSVGQLQALAENDKSVFADLALLSIRLRRGQSGEAFAITDRLAAKLPGSPLPALLRGRIHLSLGDAGKARRAFEDALRVRADDFQAKAALVNLDLMERAFAPAAERVDSLLKADPGNYSAHLLAAAVLQRSGGSDEKIMGHLREAIRLSTADASPRVMTIEYLASLHKNEAAKTMAQEAAAAFPDDLPVMRALGNVLIRSGDLQQAIVVLTRAVKLRPDDAAVQLTLADAHLAKRDERSALSVLLAAVEVVPESSALRARLIALSLRQSRMADAQRAAKELQRRLPDQAAGWVLESELAEARRDFQAALAPALVALRKQDGISMAPRVLGLQFAAGKPQDAERFTQEWLRDHPKDTLFLRFLGERAMQKPDYAAAEDAFRRIVAVNPSDAIALNNLAWSMLKAGKADAVAYADKAVALMPGNPALLDTQADALTLAGRPADAVAVLRRAAALAPNNPVGRLKLAKALSAQDAKADAKAELEALLAAHPKFEGRASAEAMLRGLR</sequence>